<evidence type="ECO:0000313" key="3">
    <source>
        <dbReference type="Proteomes" id="UP000002320"/>
    </source>
</evidence>
<keyword evidence="3" id="KW-1185">Reference proteome</keyword>
<feature type="compositionally biased region" description="Low complexity" evidence="1">
    <location>
        <begin position="67"/>
        <end position="82"/>
    </location>
</feature>
<proteinExistence type="predicted"/>
<name>A0A1S4JT25_CULQU</name>
<evidence type="ECO:0000313" key="2">
    <source>
        <dbReference type="EnsemblMetazoa" id="CPIJ010557-PA"/>
    </source>
</evidence>
<dbReference type="EnsemblMetazoa" id="CPIJ010557-RA">
    <property type="protein sequence ID" value="CPIJ010557-PA"/>
    <property type="gene ID" value="CPIJ010557"/>
</dbReference>
<organism evidence="2 3">
    <name type="scientific">Culex quinquefasciatus</name>
    <name type="common">Southern house mosquito</name>
    <name type="synonym">Culex pungens</name>
    <dbReference type="NCBI Taxonomy" id="7176"/>
    <lineage>
        <taxon>Eukaryota</taxon>
        <taxon>Metazoa</taxon>
        <taxon>Ecdysozoa</taxon>
        <taxon>Arthropoda</taxon>
        <taxon>Hexapoda</taxon>
        <taxon>Insecta</taxon>
        <taxon>Pterygota</taxon>
        <taxon>Neoptera</taxon>
        <taxon>Endopterygota</taxon>
        <taxon>Diptera</taxon>
        <taxon>Nematocera</taxon>
        <taxon>Culicoidea</taxon>
        <taxon>Culicidae</taxon>
        <taxon>Culicinae</taxon>
        <taxon>Culicini</taxon>
        <taxon>Culex</taxon>
        <taxon>Culex</taxon>
    </lineage>
</organism>
<dbReference type="InParanoid" id="A0A1S4JT25"/>
<feature type="region of interest" description="Disordered" evidence="1">
    <location>
        <begin position="50"/>
        <end position="88"/>
    </location>
</feature>
<dbReference type="AlphaFoldDB" id="A0A1S4JT25"/>
<evidence type="ECO:0000256" key="1">
    <source>
        <dbReference type="SAM" id="MobiDB-lite"/>
    </source>
</evidence>
<protein>
    <submittedName>
        <fullName evidence="2">Uncharacterized protein</fullName>
    </submittedName>
</protein>
<accession>A0A1S4JT25</accession>
<sequence>MLLPLSDGGSSPMLLRCRHASKLALLLPRLRIITLDCCLIAAAAVEHHTNHKHPRRCTAHGPVFGQSTNSNSSSSSHEIITSLPLSNQ</sequence>
<reference evidence="2" key="1">
    <citation type="submission" date="2021-02" db="UniProtKB">
        <authorList>
            <consortium name="EnsemblMetazoa"/>
        </authorList>
    </citation>
    <scope>IDENTIFICATION</scope>
    <source>
        <strain evidence="2">JHB</strain>
    </source>
</reference>
<dbReference type="Proteomes" id="UP000002320">
    <property type="component" value="Unassembled WGS sequence"/>
</dbReference>
<dbReference type="VEuPathDB" id="VectorBase:CPIJ010557"/>